<sequence length="252" mass="27706">MHFPSLHRLGPSSPVPKRRQDGPSKIGNKMTSILKRLPYPGRHRQKINETNDPPLFSKSSHIEEWLDNQESVSNVTDTASCYPIIEPPSNELTNTSSPPAVDILPLPPPPPSDNVVASESSLNTTPIQQKIGSNNRRDVTTSVSAEKQSQLRAAVTRSRNAEALHGYDVGVVAALQSMLVHWTSHSEERHISAAEKRIFLREAQRLTELIDDAEAEMVAGNSDLLENQEAEERLWGLVGAGGQNSGGMKEKR</sequence>
<accession>A0AAE0I1S7</accession>
<evidence type="ECO:0000256" key="2">
    <source>
        <dbReference type="SAM" id="MobiDB-lite"/>
    </source>
</evidence>
<evidence type="ECO:0000313" key="3">
    <source>
        <dbReference type="EMBL" id="KAK3316542.1"/>
    </source>
</evidence>
<evidence type="ECO:0000313" key="4">
    <source>
        <dbReference type="Proteomes" id="UP001283341"/>
    </source>
</evidence>
<proteinExistence type="predicted"/>
<name>A0AAE0I1S7_9PEZI</name>
<keyword evidence="1" id="KW-0175">Coiled coil</keyword>
<feature type="region of interest" description="Disordered" evidence="2">
    <location>
        <begin position="1"/>
        <end position="37"/>
    </location>
</feature>
<evidence type="ECO:0000256" key="1">
    <source>
        <dbReference type="SAM" id="Coils"/>
    </source>
</evidence>
<gene>
    <name evidence="3" type="ORF">B0H66DRAFT_561534</name>
</gene>
<protein>
    <submittedName>
        <fullName evidence="3">Uncharacterized protein</fullName>
    </submittedName>
</protein>
<keyword evidence="4" id="KW-1185">Reference proteome</keyword>
<organism evidence="3 4">
    <name type="scientific">Apodospora peruviana</name>
    <dbReference type="NCBI Taxonomy" id="516989"/>
    <lineage>
        <taxon>Eukaryota</taxon>
        <taxon>Fungi</taxon>
        <taxon>Dikarya</taxon>
        <taxon>Ascomycota</taxon>
        <taxon>Pezizomycotina</taxon>
        <taxon>Sordariomycetes</taxon>
        <taxon>Sordariomycetidae</taxon>
        <taxon>Sordariales</taxon>
        <taxon>Lasiosphaeriaceae</taxon>
        <taxon>Apodospora</taxon>
    </lineage>
</organism>
<comment type="caution">
    <text evidence="3">The sequence shown here is derived from an EMBL/GenBank/DDBJ whole genome shotgun (WGS) entry which is preliminary data.</text>
</comment>
<feature type="coiled-coil region" evidence="1">
    <location>
        <begin position="196"/>
        <end position="223"/>
    </location>
</feature>
<dbReference type="Proteomes" id="UP001283341">
    <property type="component" value="Unassembled WGS sequence"/>
</dbReference>
<dbReference type="EMBL" id="JAUEDM010000005">
    <property type="protein sequence ID" value="KAK3316542.1"/>
    <property type="molecule type" value="Genomic_DNA"/>
</dbReference>
<reference evidence="3" key="1">
    <citation type="journal article" date="2023" name="Mol. Phylogenet. Evol.">
        <title>Genome-scale phylogeny and comparative genomics of the fungal order Sordariales.</title>
        <authorList>
            <person name="Hensen N."/>
            <person name="Bonometti L."/>
            <person name="Westerberg I."/>
            <person name="Brannstrom I.O."/>
            <person name="Guillou S."/>
            <person name="Cros-Aarteil S."/>
            <person name="Calhoun S."/>
            <person name="Haridas S."/>
            <person name="Kuo A."/>
            <person name="Mondo S."/>
            <person name="Pangilinan J."/>
            <person name="Riley R."/>
            <person name="LaButti K."/>
            <person name="Andreopoulos B."/>
            <person name="Lipzen A."/>
            <person name="Chen C."/>
            <person name="Yan M."/>
            <person name="Daum C."/>
            <person name="Ng V."/>
            <person name="Clum A."/>
            <person name="Steindorff A."/>
            <person name="Ohm R.A."/>
            <person name="Martin F."/>
            <person name="Silar P."/>
            <person name="Natvig D.O."/>
            <person name="Lalanne C."/>
            <person name="Gautier V."/>
            <person name="Ament-Velasquez S.L."/>
            <person name="Kruys A."/>
            <person name="Hutchinson M.I."/>
            <person name="Powell A.J."/>
            <person name="Barry K."/>
            <person name="Miller A.N."/>
            <person name="Grigoriev I.V."/>
            <person name="Debuchy R."/>
            <person name="Gladieux P."/>
            <person name="Hiltunen Thoren M."/>
            <person name="Johannesson H."/>
        </authorList>
    </citation>
    <scope>NUCLEOTIDE SEQUENCE</scope>
    <source>
        <strain evidence="3">CBS 118394</strain>
    </source>
</reference>
<reference evidence="3" key="2">
    <citation type="submission" date="2023-06" db="EMBL/GenBank/DDBJ databases">
        <authorList>
            <consortium name="Lawrence Berkeley National Laboratory"/>
            <person name="Haridas S."/>
            <person name="Hensen N."/>
            <person name="Bonometti L."/>
            <person name="Westerberg I."/>
            <person name="Brannstrom I.O."/>
            <person name="Guillou S."/>
            <person name="Cros-Aarteil S."/>
            <person name="Calhoun S."/>
            <person name="Kuo A."/>
            <person name="Mondo S."/>
            <person name="Pangilinan J."/>
            <person name="Riley R."/>
            <person name="Labutti K."/>
            <person name="Andreopoulos B."/>
            <person name="Lipzen A."/>
            <person name="Chen C."/>
            <person name="Yanf M."/>
            <person name="Daum C."/>
            <person name="Ng V."/>
            <person name="Clum A."/>
            <person name="Steindorff A."/>
            <person name="Ohm R."/>
            <person name="Martin F."/>
            <person name="Silar P."/>
            <person name="Natvig D."/>
            <person name="Lalanne C."/>
            <person name="Gautier V."/>
            <person name="Ament-Velasquez S.L."/>
            <person name="Kruys A."/>
            <person name="Hutchinson M.I."/>
            <person name="Powell A.J."/>
            <person name="Barry K."/>
            <person name="Miller A.N."/>
            <person name="Grigoriev I.V."/>
            <person name="Debuchy R."/>
            <person name="Gladieux P."/>
            <person name="Thoren M.H."/>
            <person name="Johannesson H."/>
        </authorList>
    </citation>
    <scope>NUCLEOTIDE SEQUENCE</scope>
    <source>
        <strain evidence="3">CBS 118394</strain>
    </source>
</reference>
<feature type="region of interest" description="Disordered" evidence="2">
    <location>
        <begin position="88"/>
        <end position="118"/>
    </location>
</feature>
<dbReference type="AlphaFoldDB" id="A0AAE0I1S7"/>